<accession>A0ABR6BH66</accession>
<dbReference type="Gene3D" id="1.10.530.10">
    <property type="match status" value="1"/>
</dbReference>
<sequence length="158" mass="17550">MPRMIAVSAATVLAGVVPGTVLPNPVPAAVERKCTSYNKYEGEHYQPKQLAQLAKQAGFTEEDLVIAVAVALAESSGWTKAVLVNENCTTDRGLWQINDYWHPEVTEKQAFDPPTNVRVAYQIFMESQNWKPWSTFESGAYKENMDTAREAVKELNAS</sequence>
<proteinExistence type="predicted"/>
<comment type="caution">
    <text evidence="2">The sequence shown here is derived from an EMBL/GenBank/DDBJ whole genome shotgun (WGS) entry which is preliminary data.</text>
</comment>
<dbReference type="Proteomes" id="UP000517916">
    <property type="component" value="Unassembled WGS sequence"/>
</dbReference>
<protein>
    <recommendedName>
        <fullName evidence="1">Transglycosylase SLT domain-containing protein</fullName>
    </recommendedName>
</protein>
<dbReference type="RefSeq" id="WP_148309803.1">
    <property type="nucleotide sequence ID" value="NZ_BAAABQ010000009.1"/>
</dbReference>
<organism evidence="2 3">
    <name type="scientific">Kutzneria viridogrisea</name>
    <dbReference type="NCBI Taxonomy" id="47990"/>
    <lineage>
        <taxon>Bacteria</taxon>
        <taxon>Bacillati</taxon>
        <taxon>Actinomycetota</taxon>
        <taxon>Actinomycetes</taxon>
        <taxon>Pseudonocardiales</taxon>
        <taxon>Pseudonocardiaceae</taxon>
        <taxon>Kutzneria</taxon>
    </lineage>
</organism>
<feature type="domain" description="Transglycosylase SLT" evidence="1">
    <location>
        <begin position="51"/>
        <end position="135"/>
    </location>
</feature>
<keyword evidence="3" id="KW-1185">Reference proteome</keyword>
<reference evidence="2 3" key="1">
    <citation type="submission" date="2020-08" db="EMBL/GenBank/DDBJ databases">
        <title>Genomic Encyclopedia of Archaeal and Bacterial Type Strains, Phase II (KMG-II): from individual species to whole genera.</title>
        <authorList>
            <person name="Goeker M."/>
        </authorList>
    </citation>
    <scope>NUCLEOTIDE SEQUENCE [LARGE SCALE GENOMIC DNA]</scope>
    <source>
        <strain evidence="2 3">DSM 43850</strain>
    </source>
</reference>
<evidence type="ECO:0000313" key="3">
    <source>
        <dbReference type="Proteomes" id="UP000517916"/>
    </source>
</evidence>
<name>A0ABR6BH66_9PSEU</name>
<dbReference type="SUPFAM" id="SSF53955">
    <property type="entry name" value="Lysozyme-like"/>
    <property type="match status" value="1"/>
</dbReference>
<evidence type="ECO:0000313" key="2">
    <source>
        <dbReference type="EMBL" id="MBA8926215.1"/>
    </source>
</evidence>
<dbReference type="InterPro" id="IPR043992">
    <property type="entry name" value="SLT_3"/>
</dbReference>
<dbReference type="InterPro" id="IPR023346">
    <property type="entry name" value="Lysozyme-like_dom_sf"/>
</dbReference>
<dbReference type="Pfam" id="PF18896">
    <property type="entry name" value="SLT_3"/>
    <property type="match status" value="1"/>
</dbReference>
<evidence type="ECO:0000259" key="1">
    <source>
        <dbReference type="Pfam" id="PF18896"/>
    </source>
</evidence>
<dbReference type="EMBL" id="JACJID010000002">
    <property type="protein sequence ID" value="MBA8926215.1"/>
    <property type="molecule type" value="Genomic_DNA"/>
</dbReference>
<gene>
    <name evidence="2" type="ORF">BC739_003414</name>
</gene>